<evidence type="ECO:0000313" key="2">
    <source>
        <dbReference type="Proteomes" id="UP000050277"/>
    </source>
</evidence>
<dbReference type="InterPro" id="IPR036390">
    <property type="entry name" value="WH_DNA-bd_sf"/>
</dbReference>
<dbReference type="GO" id="GO:0005829">
    <property type="term" value="C:cytosol"/>
    <property type="evidence" value="ECO:0007669"/>
    <property type="project" value="TreeGrafter"/>
</dbReference>
<dbReference type="InterPro" id="IPR036388">
    <property type="entry name" value="WH-like_DNA-bd_sf"/>
</dbReference>
<dbReference type="PANTHER" id="PTHR33221">
    <property type="entry name" value="WINGED HELIX-TURN-HELIX TRANSCRIPTIONAL REGULATOR, RRF2 FAMILY"/>
    <property type="match status" value="1"/>
</dbReference>
<organism evidence="1 2">
    <name type="scientific">Herpetosiphon geysericola</name>
    <dbReference type="NCBI Taxonomy" id="70996"/>
    <lineage>
        <taxon>Bacteria</taxon>
        <taxon>Bacillati</taxon>
        <taxon>Chloroflexota</taxon>
        <taxon>Chloroflexia</taxon>
        <taxon>Herpetosiphonales</taxon>
        <taxon>Herpetosiphonaceae</taxon>
        <taxon>Herpetosiphon</taxon>
    </lineage>
</organism>
<dbReference type="InterPro" id="IPR000944">
    <property type="entry name" value="Tscrpt_reg_Rrf2"/>
</dbReference>
<evidence type="ECO:0000313" key="1">
    <source>
        <dbReference type="EMBL" id="KPL90629.1"/>
    </source>
</evidence>
<sequence length="142" mass="15572">MRLSTKGEYGVRALFDLAQHYGEGLVQSHDIAERQAISENYLNQLLIALRKAGLITSVRGPQGGHQLARPPQAISLLDAILVLEGPLLPTPEGASLDTFDAGLLGEVWGELRAVIEAHLSEMTIADLCQRKHQQLDSPMYYI</sequence>
<keyword evidence="2" id="KW-1185">Reference proteome</keyword>
<accession>A0A0P6Y3U5</accession>
<dbReference type="Pfam" id="PF02082">
    <property type="entry name" value="Rrf2"/>
    <property type="match status" value="1"/>
</dbReference>
<dbReference type="SUPFAM" id="SSF46785">
    <property type="entry name" value="Winged helix' DNA-binding domain"/>
    <property type="match status" value="1"/>
</dbReference>
<dbReference type="OrthoDB" id="9808360at2"/>
<dbReference type="Gene3D" id="1.10.10.10">
    <property type="entry name" value="Winged helix-like DNA-binding domain superfamily/Winged helix DNA-binding domain"/>
    <property type="match status" value="1"/>
</dbReference>
<reference evidence="1 2" key="1">
    <citation type="submission" date="2015-07" db="EMBL/GenBank/DDBJ databases">
        <title>Whole genome sequence of Herpetosiphon geysericola DSM 7119.</title>
        <authorList>
            <person name="Hemp J."/>
            <person name="Ward L.M."/>
            <person name="Pace L.A."/>
            <person name="Fischer W.W."/>
        </authorList>
    </citation>
    <scope>NUCLEOTIDE SEQUENCE [LARGE SCALE GENOMIC DNA]</scope>
    <source>
        <strain evidence="1 2">DSM 7119</strain>
    </source>
</reference>
<dbReference type="PROSITE" id="PS51197">
    <property type="entry name" value="HTH_RRF2_2"/>
    <property type="match status" value="1"/>
</dbReference>
<dbReference type="RefSeq" id="WP_054533537.1">
    <property type="nucleotide sequence ID" value="NZ_LGKP01000011.1"/>
</dbReference>
<proteinExistence type="predicted"/>
<dbReference type="STRING" id="70996.SE18_06070"/>
<protein>
    <submittedName>
        <fullName evidence="1">Rrf2 family transcriptional regulator</fullName>
    </submittedName>
</protein>
<dbReference type="PATRIC" id="fig|70996.4.peg.5614"/>
<dbReference type="AlphaFoldDB" id="A0A0P6Y3U5"/>
<name>A0A0P6Y3U5_9CHLR</name>
<dbReference type="PANTHER" id="PTHR33221:SF16">
    <property type="entry name" value="HTH-TYPE TRANSCRIPTIONAL REGULATOR SLR0846-RELATED"/>
    <property type="match status" value="1"/>
</dbReference>
<dbReference type="NCBIfam" id="TIGR00738">
    <property type="entry name" value="rrf2_super"/>
    <property type="match status" value="1"/>
</dbReference>
<gene>
    <name evidence="1" type="ORF">SE18_06070</name>
</gene>
<dbReference type="Proteomes" id="UP000050277">
    <property type="component" value="Unassembled WGS sequence"/>
</dbReference>
<dbReference type="EMBL" id="LGKP01000011">
    <property type="protein sequence ID" value="KPL90629.1"/>
    <property type="molecule type" value="Genomic_DNA"/>
</dbReference>
<dbReference type="GO" id="GO:0003700">
    <property type="term" value="F:DNA-binding transcription factor activity"/>
    <property type="evidence" value="ECO:0007669"/>
    <property type="project" value="TreeGrafter"/>
</dbReference>
<comment type="caution">
    <text evidence="1">The sequence shown here is derived from an EMBL/GenBank/DDBJ whole genome shotgun (WGS) entry which is preliminary data.</text>
</comment>